<dbReference type="InterPro" id="IPR003790">
    <property type="entry name" value="GHL10"/>
</dbReference>
<organism evidence="3 4">
    <name type="scientific">Belliella aquatica</name>
    <dbReference type="NCBI Taxonomy" id="1323734"/>
    <lineage>
        <taxon>Bacteria</taxon>
        <taxon>Pseudomonadati</taxon>
        <taxon>Bacteroidota</taxon>
        <taxon>Cytophagia</taxon>
        <taxon>Cytophagales</taxon>
        <taxon>Cyclobacteriaceae</taxon>
        <taxon>Belliella</taxon>
    </lineage>
</organism>
<dbReference type="Proteomes" id="UP000635885">
    <property type="component" value="Unassembled WGS sequence"/>
</dbReference>
<dbReference type="EMBL" id="BMFD01000002">
    <property type="protein sequence ID" value="GGC31811.1"/>
    <property type="molecule type" value="Genomic_DNA"/>
</dbReference>
<sequence>MPLNQEKREFRGVWVATVANIDWPKSGNDTWEKQKTDFIALLDYYEQLNFNAVIVQVRAAGDAFYPSNFAPWSRYLTGQEGSKPKTQEDPLSWMILQTHLRGMEFHAWFNPYRATFDLKTDKLSPNHDFFNHPDWMIKYGTKYYYNPGIPEVKEKLVNVIKEVVLNYDIDAVHFDDYFYPYKVEKQVFQDEHTFRKYRQNGQQLEDWRRQNVNNLVQAVHQTIKSNKPWVQFGISPFGVWRNSDKDATGSKTRAGVTNYDDLYADPLTWMKNKWIDYLIPQIYWSMEFNLASHRELVAWWAKNNYNTKIYVGNSPYKIRDNADLAWNDPKEIDKQVAYAKTIKGIHGNAFFSAQSFYNKNMDVANLLKSQHYQTKTLSPAFEPKTYTASLKTTQVELVKNGNTMQIFFPNSIDPMYKFAVIYAGDNLDQIRSKAQNTNLQKTYLNDRTRNSIPLEANSYNAKFIAITFLDRYGRETRAKVFEIK</sequence>
<evidence type="ECO:0000259" key="2">
    <source>
        <dbReference type="Pfam" id="PF02638"/>
    </source>
</evidence>
<name>A0ABQ1LYW6_9BACT</name>
<keyword evidence="4" id="KW-1185">Reference proteome</keyword>
<dbReference type="PANTHER" id="PTHR43405">
    <property type="entry name" value="GLYCOSYL HYDROLASE DIGH"/>
    <property type="match status" value="1"/>
</dbReference>
<evidence type="ECO:0000313" key="4">
    <source>
        <dbReference type="Proteomes" id="UP000635885"/>
    </source>
</evidence>
<comment type="caution">
    <text evidence="3">The sequence shown here is derived from an EMBL/GenBank/DDBJ whole genome shotgun (WGS) entry which is preliminary data.</text>
</comment>
<evidence type="ECO:0000313" key="3">
    <source>
        <dbReference type="EMBL" id="GGC31811.1"/>
    </source>
</evidence>
<dbReference type="InterPro" id="IPR052177">
    <property type="entry name" value="Divisome_Glycosyl_Hydrolase"/>
</dbReference>
<feature type="domain" description="Glycosyl hydrolase-like 10" evidence="2">
    <location>
        <begin position="9"/>
        <end position="326"/>
    </location>
</feature>
<protein>
    <submittedName>
        <fullName evidence="3">UPF0748 protein YngK</fullName>
    </submittedName>
</protein>
<dbReference type="PANTHER" id="PTHR43405:SF1">
    <property type="entry name" value="GLYCOSYL HYDROLASE DIGH"/>
    <property type="match status" value="1"/>
</dbReference>
<dbReference type="SUPFAM" id="SSF51445">
    <property type="entry name" value="(Trans)glycosidases"/>
    <property type="match status" value="1"/>
</dbReference>
<proteinExistence type="predicted"/>
<accession>A0ABQ1LYW6</accession>
<evidence type="ECO:0000256" key="1">
    <source>
        <dbReference type="ARBA" id="ARBA00022729"/>
    </source>
</evidence>
<keyword evidence="1" id="KW-0732">Signal</keyword>
<dbReference type="Gene3D" id="3.20.20.80">
    <property type="entry name" value="Glycosidases"/>
    <property type="match status" value="1"/>
</dbReference>
<reference evidence="4" key="1">
    <citation type="journal article" date="2019" name="Int. J. Syst. Evol. Microbiol.">
        <title>The Global Catalogue of Microorganisms (GCM) 10K type strain sequencing project: providing services to taxonomists for standard genome sequencing and annotation.</title>
        <authorList>
            <consortium name="The Broad Institute Genomics Platform"/>
            <consortium name="The Broad Institute Genome Sequencing Center for Infectious Disease"/>
            <person name="Wu L."/>
            <person name="Ma J."/>
        </authorList>
    </citation>
    <scope>NUCLEOTIDE SEQUENCE [LARGE SCALE GENOMIC DNA]</scope>
    <source>
        <strain evidence="4">CGMCC 1.12479</strain>
    </source>
</reference>
<dbReference type="InterPro" id="IPR017853">
    <property type="entry name" value="GH"/>
</dbReference>
<gene>
    <name evidence="3" type="primary">yngK</name>
    <name evidence="3" type="ORF">GCM10010993_08480</name>
</gene>
<dbReference type="Pfam" id="PF02638">
    <property type="entry name" value="GHL10"/>
    <property type="match status" value="1"/>
</dbReference>